<keyword evidence="2 4" id="KW-0808">Transferase</keyword>
<dbReference type="PANTHER" id="PTHR43861">
    <property type="entry name" value="TRANS-ACONITATE 2-METHYLTRANSFERASE-RELATED"/>
    <property type="match status" value="1"/>
</dbReference>
<dbReference type="InterPro" id="IPR041698">
    <property type="entry name" value="Methyltransf_25"/>
</dbReference>
<dbReference type="SUPFAM" id="SSF53335">
    <property type="entry name" value="S-adenosyl-L-methionine-dependent methyltransferases"/>
    <property type="match status" value="1"/>
</dbReference>
<feature type="domain" description="Methyltransferase" evidence="3">
    <location>
        <begin position="38"/>
        <end position="132"/>
    </location>
</feature>
<dbReference type="OrthoDB" id="9811589at2"/>
<dbReference type="Gene3D" id="3.40.50.150">
    <property type="entry name" value="Vaccinia Virus protein VP39"/>
    <property type="match status" value="1"/>
</dbReference>
<dbReference type="InterPro" id="IPR029063">
    <property type="entry name" value="SAM-dependent_MTases_sf"/>
</dbReference>
<dbReference type="Pfam" id="PF13649">
    <property type="entry name" value="Methyltransf_25"/>
    <property type="match status" value="1"/>
</dbReference>
<accession>A0A5R9DTZ9</accession>
<gene>
    <name evidence="4" type="ORF">FEZ33_07835</name>
</gene>
<dbReference type="GO" id="GO:0032259">
    <property type="term" value="P:methylation"/>
    <property type="evidence" value="ECO:0007669"/>
    <property type="project" value="UniProtKB-KW"/>
</dbReference>
<dbReference type="PANTHER" id="PTHR43861:SF1">
    <property type="entry name" value="TRANS-ACONITATE 2-METHYLTRANSFERASE"/>
    <property type="match status" value="1"/>
</dbReference>
<evidence type="ECO:0000256" key="2">
    <source>
        <dbReference type="ARBA" id="ARBA00022679"/>
    </source>
</evidence>
<dbReference type="GO" id="GO:0008168">
    <property type="term" value="F:methyltransferase activity"/>
    <property type="evidence" value="ECO:0007669"/>
    <property type="project" value="UniProtKB-KW"/>
</dbReference>
<sequence>MSFSQIADVYDRFNDLSVYEYWVDYTLNSIDRKPKKMLDIACGTGWFTQLMIPFVDSVTGIDIDEDMLEVARQEVVNLPNVEFKYGDMTRLSADLKDFDLVTCYLDSLCFLNDYEAVKEAFKGMYRTLSEQGTLLFDVWTPYQMTDVFSEFEYFDQDESATLIWESASDAESLSVEHYLTVYRQVEGSQFERVDVELQEQTFPLEKYMDALVEAGFQADKIEVFVDYGSKYYDKRTDKEADRWFFRCSK</sequence>
<evidence type="ECO:0000259" key="3">
    <source>
        <dbReference type="Pfam" id="PF13649"/>
    </source>
</evidence>
<dbReference type="EMBL" id="VBSP01000026">
    <property type="protein sequence ID" value="TLQ40630.1"/>
    <property type="molecule type" value="Genomic_DNA"/>
</dbReference>
<organism evidence="4 5">
    <name type="scientific">Ruoffia tabacinasalis</name>
    <dbReference type="NCBI Taxonomy" id="87458"/>
    <lineage>
        <taxon>Bacteria</taxon>
        <taxon>Bacillati</taxon>
        <taxon>Bacillota</taxon>
        <taxon>Bacilli</taxon>
        <taxon>Lactobacillales</taxon>
        <taxon>Aerococcaceae</taxon>
        <taxon>Ruoffia</taxon>
    </lineage>
</organism>
<evidence type="ECO:0000256" key="1">
    <source>
        <dbReference type="ARBA" id="ARBA00022603"/>
    </source>
</evidence>
<dbReference type="AlphaFoldDB" id="A0A5R9DTZ9"/>
<dbReference type="Gene3D" id="2.20.25.110">
    <property type="entry name" value="S-adenosyl-L-methionine-dependent methyltransferases"/>
    <property type="match status" value="1"/>
</dbReference>
<evidence type="ECO:0000313" key="4">
    <source>
        <dbReference type="EMBL" id="TLQ40630.1"/>
    </source>
</evidence>
<dbReference type="CDD" id="cd02440">
    <property type="entry name" value="AdoMet_MTases"/>
    <property type="match status" value="1"/>
</dbReference>
<evidence type="ECO:0000313" key="5">
    <source>
        <dbReference type="Proteomes" id="UP000306420"/>
    </source>
</evidence>
<protein>
    <submittedName>
        <fullName evidence="4">Class I SAM-dependent methyltransferase</fullName>
    </submittedName>
</protein>
<reference evidence="4 5" key="1">
    <citation type="submission" date="2019-05" db="EMBL/GenBank/DDBJ databases">
        <title>The metagenome of a microbial culture collection derived from dairy environment covers the genomic content of the human microbiome.</title>
        <authorList>
            <person name="Roder T."/>
            <person name="Wuthrich D."/>
            <person name="Sattari Z."/>
            <person name="Von Ah U."/>
            <person name="Bar C."/>
            <person name="Ronchi F."/>
            <person name="Macpherson A.J."/>
            <person name="Ganal-Vonarburg S.C."/>
            <person name="Bruggmann R."/>
            <person name="Vergeres G."/>
        </authorList>
    </citation>
    <scope>NUCLEOTIDE SEQUENCE [LARGE SCALE GENOMIC DNA]</scope>
    <source>
        <strain evidence="4 5">FAM 24227</strain>
    </source>
</reference>
<name>A0A5R9DTZ9_9LACT</name>
<dbReference type="RefSeq" id="WP_138404850.1">
    <property type="nucleotide sequence ID" value="NZ_VBSP01000026.1"/>
</dbReference>
<keyword evidence="1 4" id="KW-0489">Methyltransferase</keyword>
<dbReference type="Proteomes" id="UP000306420">
    <property type="component" value="Unassembled WGS sequence"/>
</dbReference>
<proteinExistence type="predicted"/>
<comment type="caution">
    <text evidence="4">The sequence shown here is derived from an EMBL/GenBank/DDBJ whole genome shotgun (WGS) entry which is preliminary data.</text>
</comment>